<dbReference type="EMBL" id="ARXR01000005">
    <property type="protein sequence ID" value="MBF5052280.1"/>
    <property type="molecule type" value="Genomic_DNA"/>
</dbReference>
<dbReference type="Pfam" id="PF00702">
    <property type="entry name" value="Hydrolase"/>
    <property type="match status" value="1"/>
</dbReference>
<sequence length="201" mass="22000">MTTATPQRFAAVLFDLDGTLADTRLDFTAIRAEVGVPEGIGVLEYLDRLEDAARAEQGRQRLHEFEMRGADAAEWIDGAESLLQRLARARVPTGILTRNSRAAVARTGEILDLAVDCILTREDCAPKPDPEGLLMLSRRLSVPPEACVYVGDFVYDLQAARNAGMAACLLRNPGNQRFVDQADLVIDRLDELLPLAGLDHS</sequence>
<evidence type="ECO:0000256" key="4">
    <source>
        <dbReference type="ARBA" id="ARBA00013078"/>
    </source>
</evidence>
<comment type="similarity">
    <text evidence="3">Belongs to the HAD-like hydrolase superfamily. CbbY/CbbZ/Gph/YieH family.</text>
</comment>
<dbReference type="SUPFAM" id="SSF56784">
    <property type="entry name" value="HAD-like"/>
    <property type="match status" value="1"/>
</dbReference>
<dbReference type="GeneID" id="99765332"/>
<organism evidence="5 6">
    <name type="scientific">Alloalcanivorax venustensis ISO4</name>
    <dbReference type="NCBI Taxonomy" id="1177184"/>
    <lineage>
        <taxon>Bacteria</taxon>
        <taxon>Pseudomonadati</taxon>
        <taxon>Pseudomonadota</taxon>
        <taxon>Gammaproteobacteria</taxon>
        <taxon>Oceanospirillales</taxon>
        <taxon>Alcanivoracaceae</taxon>
        <taxon>Alloalcanivorax</taxon>
    </lineage>
</organism>
<accession>A0ABS0ADQ4</accession>
<name>A0ABS0ADQ4_9GAMM</name>
<dbReference type="EC" id="3.1.3.18" evidence="4"/>
<evidence type="ECO:0000313" key="6">
    <source>
        <dbReference type="Proteomes" id="UP000644441"/>
    </source>
</evidence>
<comment type="caution">
    <text evidence="5">The sequence shown here is derived from an EMBL/GenBank/DDBJ whole genome shotgun (WGS) entry which is preliminary data.</text>
</comment>
<evidence type="ECO:0000256" key="1">
    <source>
        <dbReference type="ARBA" id="ARBA00000830"/>
    </source>
</evidence>
<comment type="pathway">
    <text evidence="2">Organic acid metabolism; glycolate biosynthesis; glycolate from 2-phosphoglycolate: step 1/1.</text>
</comment>
<reference evidence="5 6" key="1">
    <citation type="submission" date="2012-09" db="EMBL/GenBank/DDBJ databases">
        <title>Genome Sequence of alkane-degrading Bacterium Alcanivorax venustensis ISO4.</title>
        <authorList>
            <person name="Lai Q."/>
            <person name="Shao Z."/>
        </authorList>
    </citation>
    <scope>NUCLEOTIDE SEQUENCE [LARGE SCALE GENOMIC DNA]</scope>
    <source>
        <strain evidence="5 6">ISO4</strain>
    </source>
</reference>
<evidence type="ECO:0000256" key="2">
    <source>
        <dbReference type="ARBA" id="ARBA00004818"/>
    </source>
</evidence>
<dbReference type="InterPro" id="IPR050155">
    <property type="entry name" value="HAD-like_hydrolase_sf"/>
</dbReference>
<dbReference type="SFLD" id="SFLDS00003">
    <property type="entry name" value="Haloacid_Dehalogenase"/>
    <property type="match status" value="1"/>
</dbReference>
<evidence type="ECO:0000313" key="5">
    <source>
        <dbReference type="EMBL" id="MBF5052280.1"/>
    </source>
</evidence>
<dbReference type="Gene3D" id="1.10.260.80">
    <property type="match status" value="1"/>
</dbReference>
<dbReference type="PANTHER" id="PTHR43434">
    <property type="entry name" value="PHOSPHOGLYCOLATE PHOSPHATASE"/>
    <property type="match status" value="1"/>
</dbReference>
<dbReference type="Proteomes" id="UP000644441">
    <property type="component" value="Unassembled WGS sequence"/>
</dbReference>
<dbReference type="NCBIfam" id="TIGR01549">
    <property type="entry name" value="HAD-SF-IA-v1"/>
    <property type="match status" value="1"/>
</dbReference>
<dbReference type="Gene3D" id="3.40.50.1000">
    <property type="entry name" value="HAD superfamily/HAD-like"/>
    <property type="match status" value="1"/>
</dbReference>
<comment type="catalytic activity">
    <reaction evidence="1">
        <text>2-phosphoglycolate + H2O = glycolate + phosphate</text>
        <dbReference type="Rhea" id="RHEA:14369"/>
        <dbReference type="ChEBI" id="CHEBI:15377"/>
        <dbReference type="ChEBI" id="CHEBI:29805"/>
        <dbReference type="ChEBI" id="CHEBI:43474"/>
        <dbReference type="ChEBI" id="CHEBI:58033"/>
        <dbReference type="EC" id="3.1.3.18"/>
    </reaction>
</comment>
<proteinExistence type="inferred from homology"/>
<dbReference type="CDD" id="cd07505">
    <property type="entry name" value="HAD_BPGM-like"/>
    <property type="match status" value="1"/>
</dbReference>
<gene>
    <name evidence="5" type="ORF">ISO4_00882</name>
</gene>
<dbReference type="InterPro" id="IPR006439">
    <property type="entry name" value="HAD-SF_hydro_IA"/>
</dbReference>
<dbReference type="InterPro" id="IPR023214">
    <property type="entry name" value="HAD_sf"/>
</dbReference>
<evidence type="ECO:0000256" key="3">
    <source>
        <dbReference type="ARBA" id="ARBA00006171"/>
    </source>
</evidence>
<dbReference type="InterPro" id="IPR036412">
    <property type="entry name" value="HAD-like_sf"/>
</dbReference>
<protein>
    <recommendedName>
        <fullName evidence="4">phosphoglycolate phosphatase</fullName>
        <ecNumber evidence="4">3.1.3.18</ecNumber>
    </recommendedName>
</protein>
<dbReference type="PANTHER" id="PTHR43434:SF1">
    <property type="entry name" value="PHOSPHOGLYCOLATE PHOSPHATASE"/>
    <property type="match status" value="1"/>
</dbReference>
<dbReference type="NCBIfam" id="TIGR01509">
    <property type="entry name" value="HAD-SF-IA-v3"/>
    <property type="match status" value="1"/>
</dbReference>
<dbReference type="SFLD" id="SFLDG01129">
    <property type="entry name" value="C1.5:_HAD__Beta-PGM__Phosphata"/>
    <property type="match status" value="1"/>
</dbReference>
<keyword evidence="6" id="KW-1185">Reference proteome</keyword>
<dbReference type="RefSeq" id="WP_194855299.1">
    <property type="nucleotide sequence ID" value="NZ_ARXR01000005.1"/>
</dbReference>